<dbReference type="InterPro" id="IPR006201">
    <property type="entry name" value="Neur_channel"/>
</dbReference>
<feature type="transmembrane region" description="Helical" evidence="3">
    <location>
        <begin position="334"/>
        <end position="350"/>
    </location>
</feature>
<dbReference type="InterPro" id="IPR036734">
    <property type="entry name" value="Neur_chan_lig-bd_sf"/>
</dbReference>
<feature type="transmembrane region" description="Helical" evidence="3">
    <location>
        <begin position="302"/>
        <end position="322"/>
    </location>
</feature>
<keyword evidence="3" id="KW-0472">Membrane</keyword>
<feature type="transmembrane region" description="Helical" evidence="3">
    <location>
        <begin position="356"/>
        <end position="382"/>
    </location>
</feature>
<dbReference type="PANTHER" id="PTHR18945">
    <property type="entry name" value="NEUROTRANSMITTER GATED ION CHANNEL"/>
    <property type="match status" value="1"/>
</dbReference>
<name>A0A1Q9DKJ5_SYMMI</name>
<dbReference type="OrthoDB" id="425177at2759"/>
<reference evidence="5 6" key="1">
    <citation type="submission" date="2016-02" db="EMBL/GenBank/DDBJ databases">
        <title>Genome analysis of coral dinoflagellate symbionts highlights evolutionary adaptations to a symbiotic lifestyle.</title>
        <authorList>
            <person name="Aranda M."/>
            <person name="Li Y."/>
            <person name="Liew Y.J."/>
            <person name="Baumgarten S."/>
            <person name="Simakov O."/>
            <person name="Wilson M."/>
            <person name="Piel J."/>
            <person name="Ashoor H."/>
            <person name="Bougouffa S."/>
            <person name="Bajic V.B."/>
            <person name="Ryu T."/>
            <person name="Ravasi T."/>
            <person name="Bayer T."/>
            <person name="Micklem G."/>
            <person name="Kim H."/>
            <person name="Bhak J."/>
            <person name="Lajeunesse T.C."/>
            <person name="Voolstra C.R."/>
        </authorList>
    </citation>
    <scope>NUCLEOTIDE SEQUENCE [LARGE SCALE GENOMIC DNA]</scope>
    <source>
        <strain evidence="5 6">CCMP2467</strain>
    </source>
</reference>
<feature type="region of interest" description="Disordered" evidence="2">
    <location>
        <begin position="758"/>
        <end position="816"/>
    </location>
</feature>
<keyword evidence="6" id="KW-1185">Reference proteome</keyword>
<dbReference type="GO" id="GO:0004888">
    <property type="term" value="F:transmembrane signaling receptor activity"/>
    <property type="evidence" value="ECO:0007669"/>
    <property type="project" value="InterPro"/>
</dbReference>
<dbReference type="SUPFAM" id="SSF48403">
    <property type="entry name" value="Ankyrin repeat"/>
    <property type="match status" value="1"/>
</dbReference>
<feature type="compositionally biased region" description="Low complexity" evidence="2">
    <location>
        <begin position="1247"/>
        <end position="1259"/>
    </location>
</feature>
<dbReference type="Gene3D" id="1.25.40.20">
    <property type="entry name" value="Ankyrin repeat-containing domain"/>
    <property type="match status" value="1"/>
</dbReference>
<dbReference type="Gene3D" id="2.70.170.10">
    <property type="entry name" value="Neurotransmitter-gated ion-channel ligand-binding domain"/>
    <property type="match status" value="1"/>
</dbReference>
<feature type="transmembrane region" description="Helical" evidence="3">
    <location>
        <begin position="394"/>
        <end position="416"/>
    </location>
</feature>
<dbReference type="InterPro" id="IPR036770">
    <property type="entry name" value="Ankyrin_rpt-contain_sf"/>
</dbReference>
<evidence type="ECO:0000259" key="4">
    <source>
        <dbReference type="Pfam" id="PF02932"/>
    </source>
</evidence>
<dbReference type="InterPro" id="IPR006029">
    <property type="entry name" value="Neurotrans-gated_channel_TM"/>
</dbReference>
<gene>
    <name evidence="5" type="primary">GABRQ</name>
    <name evidence="5" type="ORF">AK812_SmicGene22180</name>
</gene>
<feature type="region of interest" description="Disordered" evidence="2">
    <location>
        <begin position="1232"/>
        <end position="1266"/>
    </location>
</feature>
<dbReference type="SUPFAM" id="SSF50985">
    <property type="entry name" value="RCC1/BLIP-II"/>
    <property type="match status" value="1"/>
</dbReference>
<dbReference type="InterPro" id="IPR036719">
    <property type="entry name" value="Neuro-gated_channel_TM_sf"/>
</dbReference>
<evidence type="ECO:0000256" key="3">
    <source>
        <dbReference type="SAM" id="Phobius"/>
    </source>
</evidence>
<dbReference type="GO" id="GO:0005230">
    <property type="term" value="F:extracellular ligand-gated monoatomic ion channel activity"/>
    <property type="evidence" value="ECO:0007669"/>
    <property type="project" value="InterPro"/>
</dbReference>
<dbReference type="Gene3D" id="2.130.10.30">
    <property type="entry name" value="Regulator of chromosome condensation 1/beta-lactamase-inhibitor protein II"/>
    <property type="match status" value="1"/>
</dbReference>
<evidence type="ECO:0000256" key="1">
    <source>
        <dbReference type="ARBA" id="ARBA00004141"/>
    </source>
</evidence>
<protein>
    <submittedName>
        <fullName evidence="5">Gamma-aminobutyric acid receptor subunit theta</fullName>
    </submittedName>
</protein>
<evidence type="ECO:0000313" key="5">
    <source>
        <dbReference type="EMBL" id="OLP95669.1"/>
    </source>
</evidence>
<accession>A0A1Q9DKJ5</accession>
<keyword evidence="3" id="KW-1133">Transmembrane helix</keyword>
<keyword evidence="5" id="KW-0675">Receptor</keyword>
<dbReference type="Gene3D" id="1.20.58.390">
    <property type="entry name" value="Neurotransmitter-gated ion-channel transmembrane domain"/>
    <property type="match status" value="1"/>
</dbReference>
<dbReference type="EMBL" id="LSRX01000495">
    <property type="protein sequence ID" value="OLP95669.1"/>
    <property type="molecule type" value="Genomic_DNA"/>
</dbReference>
<dbReference type="SUPFAM" id="SSF90112">
    <property type="entry name" value="Neurotransmitter-gated ion-channel transmembrane pore"/>
    <property type="match status" value="1"/>
</dbReference>
<proteinExistence type="predicted"/>
<keyword evidence="3" id="KW-0812">Transmembrane</keyword>
<dbReference type="InterPro" id="IPR038050">
    <property type="entry name" value="Neuro_actylchol_rec"/>
</dbReference>
<evidence type="ECO:0000313" key="6">
    <source>
        <dbReference type="Proteomes" id="UP000186817"/>
    </source>
</evidence>
<evidence type="ECO:0000256" key="2">
    <source>
        <dbReference type="SAM" id="MobiDB-lite"/>
    </source>
</evidence>
<feature type="domain" description="Neurotransmitter-gated ion-channel transmembrane" evidence="4">
    <location>
        <begin position="307"/>
        <end position="390"/>
    </location>
</feature>
<comment type="caution">
    <text evidence="5">The sequence shown here is derived from an EMBL/GenBank/DDBJ whole genome shotgun (WGS) entry which is preliminary data.</text>
</comment>
<dbReference type="Pfam" id="PF02932">
    <property type="entry name" value="Neur_chan_memb"/>
    <property type="match status" value="1"/>
</dbReference>
<dbReference type="InterPro" id="IPR002110">
    <property type="entry name" value="Ankyrin_rpt"/>
</dbReference>
<feature type="compositionally biased region" description="Basic and acidic residues" evidence="2">
    <location>
        <begin position="758"/>
        <end position="785"/>
    </location>
</feature>
<dbReference type="SMART" id="SM00248">
    <property type="entry name" value="ANK"/>
    <property type="match status" value="2"/>
</dbReference>
<dbReference type="GO" id="GO:0016020">
    <property type="term" value="C:membrane"/>
    <property type="evidence" value="ECO:0007669"/>
    <property type="project" value="UniProtKB-SubCell"/>
</dbReference>
<sequence length="1372" mass="150773">MSDSMIRRSNSSQLEDRLVFMSCLKRRAEESDASPKAAKRLRSRLRIEDEDRAFADGHLLLGLLNQDTDTDAVDALAAPSSDSSAQWPREVFVWFFLDRVNEVDTVKQRFQIELLYSARWRESCLDHVQGNIHQTDWDFSNFLWEPKLKFVNVVSQEPIQDDWFEVCNANFERISPEQYIQQKPAEVWIRRFTRLKATFAEKMDFKPFPFDMQLLNMTLTTQHPVTTALLRFCDRDSCADMMTETTHLQEFDFQSPRMIAYDQPAALSSGALLMSKPDWSRTGTQYSWLHIAPVIVRHAAPYFWSIMFPQCMLVSLAFVVFCIDPQNFSARIEIDLNIILATITFRLTIADQLPKMAYLTALGAYCQLSLLFLGLVVFENFAVHFWNFDSRRELPLVAVLMLSWLLLNVVCIVNAATYVRWRRKYCAATNEAFNAFNAARRIYRKTVPLKRPFKRDLSLLREASWPMEASDLMAAPGPGDGPPSLGVARAGRLQSVFNPLVPTCMDHPHSQKEQVGRLVHLFEREIDTLDGELGGHHAVVKPGFPRWARSPGSCAEKAAEVIAFYQQQICALEARLAERKRARAGGFSSATSAILSSESQTSPDRTPASRLFRCTPGNALPSGSDTSFTTWGAVAAVEWIGQLSVQEMRLRFVGEADDSESSEQPEPGWQRKDLFEGEHLCMLRGRHLGWLMWVLTEPSQQLSKLFPGREAPVVTVLRRPYTTQERAELFQRRMNLSIPIAVQHLIHENEVSLDHWDTEEATTSKEELDTKTKKQEDSKGEKDQNPEGGEEGSGASEEGDSELQSPPDSDEEMVQEDAVRQVCGGLTPLFMALATGREDLARDLRQLGATEVDLNPSFCELGREDLARDLRQLGATEVDLNPSFCELGALGHRWEQRGLSADFRVAGVDPDTMLRRGQGIRATESGTMLHACAANHRQPGMYELAQLLIHKKSDLNAGDSEGDTPLAHARYFHAPDLYKLYSGHGGNVAGPFYSRWNGHGPAALYQHLGPIFALGGRVEEEELCPEGEFVGIHERPLRLSSPRKRCITGVLFAAGFSGRWKISQKPIDAQTKGRNLLYPNVDEPRASMALLSNLSLSLLRDKPAKGGKADGAPEPVSAPPKTEALAMLLLPCSATDPSSPGVVLMLVVPAVDQLNVQQIQASGLAFAAILGDGSVIAWGDDRYGGDSSAVQDQLKKVQQIQASYRSFAAILGDGSAVTWGHADTGGDCRAVQEKAKPVAPSSASQRPAPVATASSSPALRPAPAPAPAAKEGVVGVVKAAPVLAAPAASKGADESAPKAIGSLLGAYSDSEEEAEAPRSDTAAAAAVAATAGANVAKALASKTRPAVEASTAATKIAAFSDFRSPESPIHLN</sequence>
<dbReference type="Proteomes" id="UP000186817">
    <property type="component" value="Unassembled WGS sequence"/>
</dbReference>
<organism evidence="5 6">
    <name type="scientific">Symbiodinium microadriaticum</name>
    <name type="common">Dinoflagellate</name>
    <name type="synonym">Zooxanthella microadriatica</name>
    <dbReference type="NCBI Taxonomy" id="2951"/>
    <lineage>
        <taxon>Eukaryota</taxon>
        <taxon>Sar</taxon>
        <taxon>Alveolata</taxon>
        <taxon>Dinophyceae</taxon>
        <taxon>Suessiales</taxon>
        <taxon>Symbiodiniaceae</taxon>
        <taxon>Symbiodinium</taxon>
    </lineage>
</organism>
<dbReference type="InterPro" id="IPR009091">
    <property type="entry name" value="RCC1/BLIP-II"/>
</dbReference>
<comment type="subcellular location">
    <subcellularLocation>
        <location evidence="1">Membrane</location>
        <topology evidence="1">Multi-pass membrane protein</topology>
    </subcellularLocation>
</comment>